<gene>
    <name evidence="2" type="ORF">GBAR_LOCUS8166</name>
</gene>
<keyword evidence="1" id="KW-0812">Transmembrane</keyword>
<dbReference type="InterPro" id="IPR025498">
    <property type="entry name" value="DUF4389"/>
</dbReference>
<dbReference type="Pfam" id="PF14333">
    <property type="entry name" value="DUF4389"/>
    <property type="match status" value="1"/>
</dbReference>
<protein>
    <recommendedName>
        <fullName evidence="4">DUF4389 domain-containing protein</fullName>
    </recommendedName>
</protein>
<evidence type="ECO:0000313" key="3">
    <source>
        <dbReference type="Proteomes" id="UP001174909"/>
    </source>
</evidence>
<organism evidence="2 3">
    <name type="scientific">Geodia barretti</name>
    <name type="common">Barrett's horny sponge</name>
    <dbReference type="NCBI Taxonomy" id="519541"/>
    <lineage>
        <taxon>Eukaryota</taxon>
        <taxon>Metazoa</taxon>
        <taxon>Porifera</taxon>
        <taxon>Demospongiae</taxon>
        <taxon>Heteroscleromorpha</taxon>
        <taxon>Tetractinellida</taxon>
        <taxon>Astrophorina</taxon>
        <taxon>Geodiidae</taxon>
        <taxon>Geodia</taxon>
    </lineage>
</organism>
<feature type="transmembrane region" description="Helical" evidence="1">
    <location>
        <begin position="151"/>
        <end position="174"/>
    </location>
</feature>
<evidence type="ECO:0008006" key="4">
    <source>
        <dbReference type="Google" id="ProtNLM"/>
    </source>
</evidence>
<comment type="caution">
    <text evidence="2">The sequence shown here is derived from an EMBL/GenBank/DDBJ whole genome shotgun (WGS) entry which is preliminary data.</text>
</comment>
<dbReference type="Proteomes" id="UP001174909">
    <property type="component" value="Unassembled WGS sequence"/>
</dbReference>
<dbReference type="AlphaFoldDB" id="A0AA35RJP5"/>
<evidence type="ECO:0000313" key="2">
    <source>
        <dbReference type="EMBL" id="CAI8012778.1"/>
    </source>
</evidence>
<feature type="transmembrane region" description="Helical" evidence="1">
    <location>
        <begin position="180"/>
        <end position="202"/>
    </location>
</feature>
<feature type="transmembrane region" description="Helical" evidence="1">
    <location>
        <begin position="63"/>
        <end position="80"/>
    </location>
</feature>
<dbReference type="EMBL" id="CASHTH010001216">
    <property type="protein sequence ID" value="CAI8012778.1"/>
    <property type="molecule type" value="Genomic_DNA"/>
</dbReference>
<keyword evidence="3" id="KW-1185">Reference proteome</keyword>
<evidence type="ECO:0000256" key="1">
    <source>
        <dbReference type="SAM" id="Phobius"/>
    </source>
</evidence>
<proteinExistence type="predicted"/>
<sequence>MVYSTDMYPVQFSVEYPEEGRNRLTALVRIILAIPILIIFGLIGNSLGLGDMDSSWNWGRTEALIISMGLYLATMLMIVFRGKYPRWWFDWNLEISRFSARVGAYLFLLRDEYPSADEHQAVTLDIAYPDVQGQLNRILPLFKWLLAIPHYIVLAILGIVSIFVVFIAWIAILITGRYPIWMFNYIVGLFRWGLRVAAYAFLLTTDQYPPFRLGE</sequence>
<reference evidence="2" key="1">
    <citation type="submission" date="2023-03" db="EMBL/GenBank/DDBJ databases">
        <authorList>
            <person name="Steffen K."/>
            <person name="Cardenas P."/>
        </authorList>
    </citation>
    <scope>NUCLEOTIDE SEQUENCE</scope>
</reference>
<feature type="transmembrane region" description="Helical" evidence="1">
    <location>
        <begin position="26"/>
        <end position="43"/>
    </location>
</feature>
<name>A0AA35RJP5_GEOBA</name>
<accession>A0AA35RJP5</accession>
<keyword evidence="1" id="KW-0472">Membrane</keyword>
<keyword evidence="1" id="KW-1133">Transmembrane helix</keyword>